<gene>
    <name evidence="1" type="ORF">HaLaN_28976</name>
</gene>
<dbReference type="EMBL" id="BLLF01004747">
    <property type="protein sequence ID" value="GFH30177.1"/>
    <property type="molecule type" value="Genomic_DNA"/>
</dbReference>
<name>A0A6A0AE91_HAELA</name>
<keyword evidence="2" id="KW-1185">Reference proteome</keyword>
<evidence type="ECO:0000313" key="2">
    <source>
        <dbReference type="Proteomes" id="UP000485058"/>
    </source>
</evidence>
<organism evidence="1 2">
    <name type="scientific">Haematococcus lacustris</name>
    <name type="common">Green alga</name>
    <name type="synonym">Haematococcus pluvialis</name>
    <dbReference type="NCBI Taxonomy" id="44745"/>
    <lineage>
        <taxon>Eukaryota</taxon>
        <taxon>Viridiplantae</taxon>
        <taxon>Chlorophyta</taxon>
        <taxon>core chlorophytes</taxon>
        <taxon>Chlorophyceae</taxon>
        <taxon>CS clade</taxon>
        <taxon>Chlamydomonadales</taxon>
        <taxon>Haematococcaceae</taxon>
        <taxon>Haematococcus</taxon>
    </lineage>
</organism>
<reference evidence="1 2" key="1">
    <citation type="submission" date="2020-02" db="EMBL/GenBank/DDBJ databases">
        <title>Draft genome sequence of Haematococcus lacustris strain NIES-144.</title>
        <authorList>
            <person name="Morimoto D."/>
            <person name="Nakagawa S."/>
            <person name="Yoshida T."/>
            <person name="Sawayama S."/>
        </authorList>
    </citation>
    <scope>NUCLEOTIDE SEQUENCE [LARGE SCALE GENOMIC DNA]</scope>
    <source>
        <strain evidence="1 2">NIES-144</strain>
    </source>
</reference>
<dbReference type="Proteomes" id="UP000485058">
    <property type="component" value="Unassembled WGS sequence"/>
</dbReference>
<protein>
    <submittedName>
        <fullName evidence="1">Uncharacterized protein</fullName>
    </submittedName>
</protein>
<sequence length="164" mass="17551">MTGCPRPGSGCTGLQSTGGVLMAGPATMHRACGQGGLAPGKSAIGVGFVVIKGANEQTYHNSHTLTIRSLDPVFGCLPNQRITNKAYQYGGRYPYSVRGRYCLALHVQWQHLPQQQYHFVLGGGVGRWLRCGGTQWRGQSRLLPKVLLKEVKGSQALEGDPGGC</sequence>
<accession>A0A6A0AE91</accession>
<proteinExistence type="predicted"/>
<comment type="caution">
    <text evidence="1">The sequence shown here is derived from an EMBL/GenBank/DDBJ whole genome shotgun (WGS) entry which is preliminary data.</text>
</comment>
<evidence type="ECO:0000313" key="1">
    <source>
        <dbReference type="EMBL" id="GFH30177.1"/>
    </source>
</evidence>
<dbReference type="AlphaFoldDB" id="A0A6A0AE91"/>